<reference evidence="3" key="1">
    <citation type="submission" date="2020-06" db="EMBL/GenBank/DDBJ databases">
        <authorList>
            <person name="Li T."/>
            <person name="Hu X."/>
            <person name="Zhang T."/>
            <person name="Song X."/>
            <person name="Zhang H."/>
            <person name="Dai N."/>
            <person name="Sheng W."/>
            <person name="Hou X."/>
            <person name="Wei L."/>
        </authorList>
    </citation>
    <scope>NUCLEOTIDE SEQUENCE</scope>
    <source>
        <strain evidence="3">3651</strain>
        <tissue evidence="3">Leaf</tissue>
    </source>
</reference>
<dbReference type="FunFam" id="3.40.50.300:FF:000908">
    <property type="entry name" value="p-loop containing nucleoside triphosphate hydrolase superfamily protein"/>
    <property type="match status" value="1"/>
</dbReference>
<name>A0AAE2CFS9_9LAMI</name>
<dbReference type="PANTHER" id="PTHR32472:SF12">
    <property type="entry name" value="P-LOOP CONTAINING NUCLEOSIDE TRIPHOSPHATE HYDROLASES SUPERFAMILY PROTEIN"/>
    <property type="match status" value="1"/>
</dbReference>
<keyword evidence="4" id="KW-1185">Reference proteome</keyword>
<feature type="compositionally biased region" description="Polar residues" evidence="1">
    <location>
        <begin position="121"/>
        <end position="133"/>
    </location>
</feature>
<dbReference type="SMART" id="SM00382">
    <property type="entry name" value="AAA"/>
    <property type="match status" value="1"/>
</dbReference>
<dbReference type="GO" id="GO:0000725">
    <property type="term" value="P:recombinational repair"/>
    <property type="evidence" value="ECO:0007669"/>
    <property type="project" value="TreeGrafter"/>
</dbReference>
<dbReference type="Proteomes" id="UP001293254">
    <property type="component" value="Unassembled WGS sequence"/>
</dbReference>
<dbReference type="Pfam" id="PF00931">
    <property type="entry name" value="NB-ARC"/>
    <property type="match status" value="1"/>
</dbReference>
<feature type="domain" description="AAA+ ATPase" evidence="2">
    <location>
        <begin position="465"/>
        <end position="630"/>
    </location>
</feature>
<organism evidence="3 4">
    <name type="scientific">Sesamum alatum</name>
    <dbReference type="NCBI Taxonomy" id="300844"/>
    <lineage>
        <taxon>Eukaryota</taxon>
        <taxon>Viridiplantae</taxon>
        <taxon>Streptophyta</taxon>
        <taxon>Embryophyta</taxon>
        <taxon>Tracheophyta</taxon>
        <taxon>Spermatophyta</taxon>
        <taxon>Magnoliopsida</taxon>
        <taxon>eudicotyledons</taxon>
        <taxon>Gunneridae</taxon>
        <taxon>Pentapetalae</taxon>
        <taxon>asterids</taxon>
        <taxon>lamiids</taxon>
        <taxon>Lamiales</taxon>
        <taxon>Pedaliaceae</taxon>
        <taxon>Sesamum</taxon>
    </lineage>
</organism>
<proteinExistence type="predicted"/>
<reference evidence="3" key="2">
    <citation type="journal article" date="2024" name="Plant">
        <title>Genomic evolution and insights into agronomic trait innovations of Sesamum species.</title>
        <authorList>
            <person name="Miao H."/>
            <person name="Wang L."/>
            <person name="Qu L."/>
            <person name="Liu H."/>
            <person name="Sun Y."/>
            <person name="Le M."/>
            <person name="Wang Q."/>
            <person name="Wei S."/>
            <person name="Zheng Y."/>
            <person name="Lin W."/>
            <person name="Duan Y."/>
            <person name="Cao H."/>
            <person name="Xiong S."/>
            <person name="Wang X."/>
            <person name="Wei L."/>
            <person name="Li C."/>
            <person name="Ma Q."/>
            <person name="Ju M."/>
            <person name="Zhao R."/>
            <person name="Li G."/>
            <person name="Mu C."/>
            <person name="Tian Q."/>
            <person name="Mei H."/>
            <person name="Zhang T."/>
            <person name="Gao T."/>
            <person name="Zhang H."/>
        </authorList>
    </citation>
    <scope>NUCLEOTIDE SEQUENCE</scope>
    <source>
        <strain evidence="3">3651</strain>
    </source>
</reference>
<dbReference type="GO" id="GO:0043531">
    <property type="term" value="F:ADP binding"/>
    <property type="evidence" value="ECO:0007669"/>
    <property type="project" value="InterPro"/>
</dbReference>
<dbReference type="InterPro" id="IPR003593">
    <property type="entry name" value="AAA+_ATPase"/>
</dbReference>
<dbReference type="InterPro" id="IPR035897">
    <property type="entry name" value="Toll_tir_struct_dom_sf"/>
</dbReference>
<dbReference type="EMBL" id="JACGWO010000008">
    <property type="protein sequence ID" value="KAK4420606.1"/>
    <property type="molecule type" value="Genomic_DNA"/>
</dbReference>
<comment type="caution">
    <text evidence="3">The sequence shown here is derived from an EMBL/GenBank/DDBJ whole genome shotgun (WGS) entry which is preliminary data.</text>
</comment>
<evidence type="ECO:0000313" key="3">
    <source>
        <dbReference type="EMBL" id="KAK4420606.1"/>
    </source>
</evidence>
<dbReference type="Pfam" id="PF25895">
    <property type="entry name" value="WHD_plant_disease"/>
    <property type="match status" value="1"/>
</dbReference>
<evidence type="ECO:0000256" key="1">
    <source>
        <dbReference type="SAM" id="MobiDB-lite"/>
    </source>
</evidence>
<feature type="region of interest" description="Disordered" evidence="1">
    <location>
        <begin position="88"/>
        <end position="146"/>
    </location>
</feature>
<dbReference type="SUPFAM" id="SSF52540">
    <property type="entry name" value="P-loop containing nucleoside triphosphate hydrolases"/>
    <property type="match status" value="1"/>
</dbReference>
<evidence type="ECO:0000313" key="4">
    <source>
        <dbReference type="Proteomes" id="UP001293254"/>
    </source>
</evidence>
<sequence length="1078" mass="119415">MDEETGPSPKEIPTVDAKSLTIKLASSGKKPGKEILANIVTSNQDSVSKNSLANSVASSPYNSPLVSPPSSAFVSALQSPYISPRANVVTNQNQNPNPNPTEESPTPATSLTHPSPPVSYCGSQSDDVPSTSYTPPPERHDFSDDPANTKLKIVTCVPVSGPDTAPRISFSFPIPRVSFAKGSVSPASNAKLRSCDVYIGFHGQNPNLVRFCKWLKSELEVQGIACFVADRAKYADNQSHEIADRVICSVTFGVVVVTNYSLLNHLSLEEIRFFAQKKNLIPLFFDTDANEIASLFNPHADNKECKEAMDGLMRCHEFKLEANEGNWRSCISKASGILRGKLGRKSVAEKEVDMYEELPFPRNKYFVGREKEIMDIETAFFGCGDYLEQECAMPTTKGGTPGQSDGLADGESEVDRIKGGKYISLEVGRCKEPNLEAWVEPAIGRNSLKRPKYKKTKSGKYKSFGSSIVCITGSPGVGKTELALEFAYRYSQRYKMVLWVGGEARYFRQNILNISLNMGLDVSADEEKERGRIRNFDEQESEAFKRVKRELFRDMPYLLIIDNLESEREWWEGKDLHDLIPRNTGGTHVIITSRLSRVMNFDPMQLQTLPLSDAMTLIRGRRKKEYPAAELEFLGKFDEKLGRSSFGLWVIGSLLSELAIAPSALFEAVNQIQYDETTGCSSLSNADQQLCRTSPFLMKVLSFCAAILQQANGNRNLLASRMLQVGAWFAPAPIPANLLAAAANNVPSTRNKLKKWTRCLKLALCCCSGCLASQTWKSEEESALLLVRLGLAWKVNRQPGCWIQFHPITQIFARWKDGLVAAKATVQGVRKTGNPLANSDHLWASAFLVFGFKSEPPLVQLKAIDMVLFIKRTALPLAIRAFTTFSRCNSALELLKVCTNVLEEVEKSFVSQIQDWCHGSLCWKKALQSNQRVDEYVWQEVTLLKATILETRAKLLLRGGHFDSGEELCRTCISIRTVMLGHNHAQTLAAQETLAKVVEGEVAAVPPDRRQRATGGDVMRRPGLTSTPENGIVVYAGEDEIYGPPLCGSKCKSILLGHIQIMGWPKLLGEEPTNPWRP</sequence>
<dbReference type="AlphaFoldDB" id="A0AAE2CFS9"/>
<protein>
    <recommendedName>
        <fullName evidence="2">AAA+ ATPase domain-containing protein</fullName>
    </recommendedName>
</protein>
<dbReference type="InterPro" id="IPR027417">
    <property type="entry name" value="P-loop_NTPase"/>
</dbReference>
<dbReference type="InterPro" id="IPR058874">
    <property type="entry name" value="WHD_plant"/>
</dbReference>
<dbReference type="SUPFAM" id="SSF52200">
    <property type="entry name" value="Toll/Interleukin receptor TIR domain"/>
    <property type="match status" value="1"/>
</dbReference>
<feature type="compositionally biased region" description="Low complexity" evidence="1">
    <location>
        <begin position="88"/>
        <end position="110"/>
    </location>
</feature>
<accession>A0AAE2CFS9</accession>
<evidence type="ECO:0000259" key="2">
    <source>
        <dbReference type="SMART" id="SM00382"/>
    </source>
</evidence>
<dbReference type="Gene3D" id="3.40.50.10140">
    <property type="entry name" value="Toll/interleukin-1 receptor homology (TIR) domain"/>
    <property type="match status" value="1"/>
</dbReference>
<dbReference type="InterPro" id="IPR002182">
    <property type="entry name" value="NB-ARC"/>
</dbReference>
<feature type="region of interest" description="Disordered" evidence="1">
    <location>
        <begin position="40"/>
        <end position="73"/>
    </location>
</feature>
<dbReference type="FunFam" id="3.40.50.10140:FF:000018">
    <property type="entry name" value="p-loop containing nucleoside triphosphate hydrolase superfamily protein"/>
    <property type="match status" value="1"/>
</dbReference>
<gene>
    <name evidence="3" type="ORF">Salat_2011100</name>
</gene>
<dbReference type="PANTHER" id="PTHR32472">
    <property type="entry name" value="DNA REPAIR PROTEIN RADA"/>
    <property type="match status" value="1"/>
</dbReference>
<dbReference type="Gene3D" id="3.40.50.300">
    <property type="entry name" value="P-loop containing nucleotide triphosphate hydrolases"/>
    <property type="match status" value="1"/>
</dbReference>